<dbReference type="HOGENOM" id="CLU_081811_0_1_11"/>
<name>Q1AW00_RUBXD</name>
<dbReference type="InterPro" id="IPR050179">
    <property type="entry name" value="Trans_hexapeptide_repeat"/>
</dbReference>
<dbReference type="PANTHER" id="PTHR43300">
    <property type="entry name" value="ACETYLTRANSFERASE"/>
    <property type="match status" value="1"/>
</dbReference>
<dbReference type="Pfam" id="PF17836">
    <property type="entry name" value="PglD_N"/>
    <property type="match status" value="1"/>
</dbReference>
<sequence>MCGAKLPGTRGGGREIFGPELAAGMSQPEAEARGIDFEEEMRLAIVGAGGYGRLALDVLIAAGISDRVLGFYDDAHAVLPEKVRGFPVLGDIGMLKSMLSVEPVHVIVAITDNRTRLSIANSIRALGGSFFTAVHPGAYVSGAAMVGDGSVLAAGAVVHPNAVVGSHSFIGPGALVDRDAEVGAGVWLSAGSVVGPGARVGARVLLGFNSGVGRKASVGSDTEVGPLRYVAREGGG</sequence>
<dbReference type="InterPro" id="IPR011004">
    <property type="entry name" value="Trimer_LpxA-like_sf"/>
</dbReference>
<dbReference type="Gene3D" id="3.40.50.20">
    <property type="match status" value="1"/>
</dbReference>
<dbReference type="AlphaFoldDB" id="Q1AW00"/>
<dbReference type="SUPFAM" id="SSF51161">
    <property type="entry name" value="Trimeric LpxA-like enzymes"/>
    <property type="match status" value="1"/>
</dbReference>
<gene>
    <name evidence="2" type="ordered locus">Rxyl_1466</name>
</gene>
<dbReference type="InterPro" id="IPR041561">
    <property type="entry name" value="PglD_N"/>
</dbReference>
<dbReference type="Proteomes" id="UP000006637">
    <property type="component" value="Chromosome"/>
</dbReference>
<dbReference type="EMBL" id="CP000386">
    <property type="protein sequence ID" value="ABG04428.1"/>
    <property type="molecule type" value="Genomic_DNA"/>
</dbReference>
<dbReference type="Pfam" id="PF00132">
    <property type="entry name" value="Hexapep"/>
    <property type="match status" value="1"/>
</dbReference>
<protein>
    <recommendedName>
        <fullName evidence="1">PglD N-terminal domain-containing protein</fullName>
    </recommendedName>
</protein>
<feature type="domain" description="PglD N-terminal" evidence="1">
    <location>
        <begin position="42"/>
        <end position="122"/>
    </location>
</feature>
<evidence type="ECO:0000313" key="3">
    <source>
        <dbReference type="Proteomes" id="UP000006637"/>
    </source>
</evidence>
<accession>Q1AW00</accession>
<dbReference type="PANTHER" id="PTHR43300:SF7">
    <property type="entry name" value="UDP-N-ACETYLBACILLOSAMINE N-ACETYLTRANSFERASE"/>
    <property type="match status" value="1"/>
</dbReference>
<proteinExistence type="predicted"/>
<dbReference type="InterPro" id="IPR001451">
    <property type="entry name" value="Hexapep"/>
</dbReference>
<organism evidence="2 3">
    <name type="scientific">Rubrobacter xylanophilus (strain DSM 9941 / JCM 11954 / NBRC 16129 / PRD-1)</name>
    <dbReference type="NCBI Taxonomy" id="266117"/>
    <lineage>
        <taxon>Bacteria</taxon>
        <taxon>Bacillati</taxon>
        <taxon>Actinomycetota</taxon>
        <taxon>Rubrobacteria</taxon>
        <taxon>Rubrobacterales</taxon>
        <taxon>Rubrobacteraceae</taxon>
        <taxon>Rubrobacter</taxon>
    </lineage>
</organism>
<evidence type="ECO:0000259" key="1">
    <source>
        <dbReference type="Pfam" id="PF17836"/>
    </source>
</evidence>
<dbReference type="Gene3D" id="2.160.10.10">
    <property type="entry name" value="Hexapeptide repeat proteins"/>
    <property type="match status" value="1"/>
</dbReference>
<dbReference type="eggNOG" id="COG1044">
    <property type="taxonomic scope" value="Bacteria"/>
</dbReference>
<reference evidence="2 3" key="1">
    <citation type="submission" date="2006-06" db="EMBL/GenBank/DDBJ databases">
        <title>Complete sequence of Rubrobacter xylanophilus DSM 9941.</title>
        <authorList>
            <consortium name="US DOE Joint Genome Institute"/>
            <person name="Copeland A."/>
            <person name="Lucas S."/>
            <person name="Lapidus A."/>
            <person name="Barry K."/>
            <person name="Detter J.C."/>
            <person name="Glavina del Rio T."/>
            <person name="Hammon N."/>
            <person name="Israni S."/>
            <person name="Dalin E."/>
            <person name="Tice H."/>
            <person name="Pitluck S."/>
            <person name="Munk A.C."/>
            <person name="Brettin T."/>
            <person name="Bruce D."/>
            <person name="Han C."/>
            <person name="Tapia R."/>
            <person name="Gilna P."/>
            <person name="Schmutz J."/>
            <person name="Larimer F."/>
            <person name="Land M."/>
            <person name="Hauser L."/>
            <person name="Kyrpides N."/>
            <person name="Lykidis A."/>
            <person name="da Costa M.S."/>
            <person name="Rainey F.A."/>
            <person name="Empadinhas N."/>
            <person name="Jolivet E."/>
            <person name="Battista J.R."/>
            <person name="Richardson P."/>
        </authorList>
    </citation>
    <scope>NUCLEOTIDE SEQUENCE [LARGE SCALE GENOMIC DNA]</scope>
    <source>
        <strain evidence="3">DSM 9941 / NBRC 16129 / PRD-1</strain>
    </source>
</reference>
<evidence type="ECO:0000313" key="2">
    <source>
        <dbReference type="EMBL" id="ABG04428.1"/>
    </source>
</evidence>
<keyword evidence="3" id="KW-1185">Reference proteome</keyword>
<dbReference type="PhylomeDB" id="Q1AW00"/>
<dbReference type="STRING" id="266117.Rxyl_1466"/>
<dbReference type="KEGG" id="rxy:Rxyl_1466"/>